<gene>
    <name evidence="1" type="ORF">ACFQ07_15620</name>
</gene>
<dbReference type="Proteomes" id="UP001597083">
    <property type="component" value="Unassembled WGS sequence"/>
</dbReference>
<protein>
    <submittedName>
        <fullName evidence="1">Short-chain dehydrogenase</fullName>
    </submittedName>
</protein>
<accession>A0ABW3CJG4</accession>
<comment type="caution">
    <text evidence="1">The sequence shown here is derived from an EMBL/GenBank/DDBJ whole genome shotgun (WGS) entry which is preliminary data.</text>
</comment>
<feature type="non-terminal residue" evidence="1">
    <location>
        <position position="1"/>
    </location>
</feature>
<organism evidence="1 2">
    <name type="scientific">Actinomadura adrarensis</name>
    <dbReference type="NCBI Taxonomy" id="1819600"/>
    <lineage>
        <taxon>Bacteria</taxon>
        <taxon>Bacillati</taxon>
        <taxon>Actinomycetota</taxon>
        <taxon>Actinomycetes</taxon>
        <taxon>Streptosporangiales</taxon>
        <taxon>Thermomonosporaceae</taxon>
        <taxon>Actinomadura</taxon>
    </lineage>
</organism>
<name>A0ABW3CJG4_9ACTN</name>
<keyword evidence="2" id="KW-1185">Reference proteome</keyword>
<sequence>AAGALPTLYAAVHPDAEQGACYGPRIIQWRGSPTKVVTPPRAANKDLATRLWEVSETLTGVRYETPAEG</sequence>
<dbReference type="EMBL" id="JBHTIR010002357">
    <property type="protein sequence ID" value="MFD0853666.1"/>
    <property type="molecule type" value="Genomic_DNA"/>
</dbReference>
<reference evidence="2" key="1">
    <citation type="journal article" date="2019" name="Int. J. Syst. Evol. Microbiol.">
        <title>The Global Catalogue of Microorganisms (GCM) 10K type strain sequencing project: providing services to taxonomists for standard genome sequencing and annotation.</title>
        <authorList>
            <consortium name="The Broad Institute Genomics Platform"/>
            <consortium name="The Broad Institute Genome Sequencing Center for Infectious Disease"/>
            <person name="Wu L."/>
            <person name="Ma J."/>
        </authorList>
    </citation>
    <scope>NUCLEOTIDE SEQUENCE [LARGE SCALE GENOMIC DNA]</scope>
    <source>
        <strain evidence="2">JCM 31696</strain>
    </source>
</reference>
<evidence type="ECO:0000313" key="1">
    <source>
        <dbReference type="EMBL" id="MFD0853666.1"/>
    </source>
</evidence>
<proteinExistence type="predicted"/>
<evidence type="ECO:0000313" key="2">
    <source>
        <dbReference type="Proteomes" id="UP001597083"/>
    </source>
</evidence>